<keyword evidence="2" id="KW-0472">Membrane</keyword>
<name>A0A7W7GBM2_9ACTN</name>
<reference evidence="3 4" key="1">
    <citation type="submission" date="2020-08" db="EMBL/GenBank/DDBJ databases">
        <title>Sequencing the genomes of 1000 actinobacteria strains.</title>
        <authorList>
            <person name="Klenk H.-P."/>
        </authorList>
    </citation>
    <scope>NUCLEOTIDE SEQUENCE [LARGE SCALE GENOMIC DNA]</scope>
    <source>
        <strain evidence="3 4">DSM 45784</strain>
    </source>
</reference>
<accession>A0A7W7GBM2</accession>
<evidence type="ECO:0000313" key="4">
    <source>
        <dbReference type="Proteomes" id="UP000542210"/>
    </source>
</evidence>
<dbReference type="EMBL" id="JACHND010000001">
    <property type="protein sequence ID" value="MBB4705203.1"/>
    <property type="molecule type" value="Genomic_DNA"/>
</dbReference>
<feature type="transmembrane region" description="Helical" evidence="2">
    <location>
        <begin position="6"/>
        <end position="28"/>
    </location>
</feature>
<dbReference type="AlphaFoldDB" id="A0A7W7GBM2"/>
<protein>
    <submittedName>
        <fullName evidence="3">Uncharacterized protein</fullName>
    </submittedName>
</protein>
<proteinExistence type="predicted"/>
<dbReference type="Proteomes" id="UP000542210">
    <property type="component" value="Unassembled WGS sequence"/>
</dbReference>
<gene>
    <name evidence="3" type="ORF">BJ982_006747</name>
</gene>
<sequence>MSADSSPVKVIALVTAVLGLITAVLVLVNEVRKGPVPEPRGTGAARDFAPRPPTDEGRPPAATPTPARRTTEPPPPDDDPPQDGPTEKPAPTPSPEVTPATRTAGWITVSVCDELTQGAAFERADVLIGYPATPAVIQVSPQAPRSCLPYRLAGTGPYGYSVTVYLYDAMGVLRNTYVGRGQVDPAAGATYNVIWNNGVNAVELVAAG</sequence>
<keyword evidence="2" id="KW-1133">Transmembrane helix</keyword>
<evidence type="ECO:0000256" key="2">
    <source>
        <dbReference type="SAM" id="Phobius"/>
    </source>
</evidence>
<evidence type="ECO:0000256" key="1">
    <source>
        <dbReference type="SAM" id="MobiDB-lite"/>
    </source>
</evidence>
<feature type="region of interest" description="Disordered" evidence="1">
    <location>
        <begin position="33"/>
        <end position="102"/>
    </location>
</feature>
<comment type="caution">
    <text evidence="3">The sequence shown here is derived from an EMBL/GenBank/DDBJ whole genome shotgun (WGS) entry which is preliminary data.</text>
</comment>
<evidence type="ECO:0000313" key="3">
    <source>
        <dbReference type="EMBL" id="MBB4705203.1"/>
    </source>
</evidence>
<organism evidence="3 4">
    <name type="scientific">Sphaerisporangium siamense</name>
    <dbReference type="NCBI Taxonomy" id="795645"/>
    <lineage>
        <taxon>Bacteria</taxon>
        <taxon>Bacillati</taxon>
        <taxon>Actinomycetota</taxon>
        <taxon>Actinomycetes</taxon>
        <taxon>Streptosporangiales</taxon>
        <taxon>Streptosporangiaceae</taxon>
        <taxon>Sphaerisporangium</taxon>
    </lineage>
</organism>
<keyword evidence="2" id="KW-0812">Transmembrane</keyword>
<dbReference type="RefSeq" id="WP_184886737.1">
    <property type="nucleotide sequence ID" value="NZ_BOOV01000006.1"/>
</dbReference>
<keyword evidence="4" id="KW-1185">Reference proteome</keyword>